<sequence>MRKQVVGATVLSFLAGLSIKSSIASELDATTRFADSGVAYVEQGNQASNYRLIFIHGSPGNKEGYEAYLKDTWLRENAELISVDRVGYGQSPEELAADLDSQSKSIESLLAKDKVNILIGHSLGGPIALNLALMFPNLVQGMVLVAPAFDPKLEEPKWYNELADTWLVSVFLSDNWKKSNGEMMPLADELSKLSNKDWGLLDSVPVTLIHGDEDNIADPENSAFAIQRLTGKEKKLVEVKGEGHFILWQNTPKVINEIKQLISIADFNRP</sequence>
<dbReference type="Pfam" id="PF00561">
    <property type="entry name" value="Abhydrolase_1"/>
    <property type="match status" value="1"/>
</dbReference>
<name>A0A837G5F6_9VIBR</name>
<dbReference type="RefSeq" id="WP_019275844.1">
    <property type="nucleotide sequence ID" value="NZ_CP063051.1"/>
</dbReference>
<dbReference type="PANTHER" id="PTHR42886">
    <property type="entry name" value="RE40534P-RELATED"/>
    <property type="match status" value="1"/>
</dbReference>
<dbReference type="SUPFAM" id="SSF53474">
    <property type="entry name" value="alpha/beta-Hydrolases"/>
    <property type="match status" value="1"/>
</dbReference>
<protein>
    <submittedName>
        <fullName evidence="2">Alpha/beta hydrolase</fullName>
    </submittedName>
</protein>
<gene>
    <name evidence="2" type="ORF">TW71_16355</name>
</gene>
<comment type="caution">
    <text evidence="2">The sequence shown here is derived from an EMBL/GenBank/DDBJ whole genome shotgun (WGS) entry which is preliminary data.</text>
</comment>
<dbReference type="Gene3D" id="3.40.50.1820">
    <property type="entry name" value="alpha/beta hydrolase"/>
    <property type="match status" value="1"/>
</dbReference>
<accession>A0A837G5F6</accession>
<dbReference type="EMBL" id="JXXR01000017">
    <property type="protein sequence ID" value="KJY70439.1"/>
    <property type="molecule type" value="Genomic_DNA"/>
</dbReference>
<keyword evidence="2" id="KW-0378">Hydrolase</keyword>
<dbReference type="InterPro" id="IPR000073">
    <property type="entry name" value="AB_hydrolase_1"/>
</dbReference>
<feature type="domain" description="AB hydrolase-1" evidence="1">
    <location>
        <begin position="51"/>
        <end position="158"/>
    </location>
</feature>
<dbReference type="PRINTS" id="PR00111">
    <property type="entry name" value="ABHYDROLASE"/>
</dbReference>
<dbReference type="GO" id="GO:0016787">
    <property type="term" value="F:hydrolase activity"/>
    <property type="evidence" value="ECO:0007669"/>
    <property type="project" value="UniProtKB-KW"/>
</dbReference>
<evidence type="ECO:0000259" key="1">
    <source>
        <dbReference type="Pfam" id="PF00561"/>
    </source>
</evidence>
<dbReference type="InterPro" id="IPR029058">
    <property type="entry name" value="AB_hydrolase_fold"/>
</dbReference>
<dbReference type="PANTHER" id="PTHR42886:SF29">
    <property type="entry name" value="PUMMELIG, ISOFORM A"/>
    <property type="match status" value="1"/>
</dbReference>
<proteinExistence type="predicted"/>
<dbReference type="AlphaFoldDB" id="A0A837G5F6"/>
<reference evidence="2" key="1">
    <citation type="journal article" date="2015" name="BMC Genomics">
        <title>Genome mining reveals unlocked bioactive potential of marine Gram-negative bacteria.</title>
        <authorList>
            <person name="Machado H."/>
            <person name="Sonnenschein E.C."/>
            <person name="Melchiorsen J."/>
            <person name="Gram L."/>
        </authorList>
    </citation>
    <scope>NUCLEOTIDE SEQUENCE</scope>
    <source>
        <strain evidence="2">S2052</strain>
    </source>
</reference>
<evidence type="ECO:0000313" key="2">
    <source>
        <dbReference type="EMBL" id="KJY70439.1"/>
    </source>
</evidence>
<organism evidence="2">
    <name type="scientific">Vibrio coralliilyticus</name>
    <dbReference type="NCBI Taxonomy" id="190893"/>
    <lineage>
        <taxon>Bacteria</taxon>
        <taxon>Pseudomonadati</taxon>
        <taxon>Pseudomonadota</taxon>
        <taxon>Gammaproteobacteria</taxon>
        <taxon>Vibrionales</taxon>
        <taxon>Vibrionaceae</taxon>
        <taxon>Vibrio</taxon>
    </lineage>
</organism>